<reference evidence="7" key="1">
    <citation type="submission" date="2020-10" db="EMBL/GenBank/DDBJ databases">
        <authorList>
            <person name="Gilroy R."/>
        </authorList>
    </citation>
    <scope>NUCLEOTIDE SEQUENCE</scope>
    <source>
        <strain evidence="7">14700</strain>
    </source>
</reference>
<accession>A0A9D9NDD1</accession>
<dbReference type="InterPro" id="IPR011006">
    <property type="entry name" value="CheY-like_superfamily"/>
</dbReference>
<dbReference type="InterPro" id="IPR018060">
    <property type="entry name" value="HTH_AraC"/>
</dbReference>
<dbReference type="SUPFAM" id="SSF46689">
    <property type="entry name" value="Homeodomain-like"/>
    <property type="match status" value="2"/>
</dbReference>
<dbReference type="Gene3D" id="3.40.50.2300">
    <property type="match status" value="1"/>
</dbReference>
<organism evidence="7 8">
    <name type="scientific">Candidatus Ornithospirochaeta stercoravium</name>
    <dbReference type="NCBI Taxonomy" id="2840897"/>
    <lineage>
        <taxon>Bacteria</taxon>
        <taxon>Pseudomonadati</taxon>
        <taxon>Spirochaetota</taxon>
        <taxon>Spirochaetia</taxon>
        <taxon>Spirochaetales</taxon>
        <taxon>Spirochaetaceae</taxon>
        <taxon>Spirochaetaceae incertae sedis</taxon>
        <taxon>Candidatus Ornithospirochaeta</taxon>
    </lineage>
</organism>
<dbReference type="CDD" id="cd17536">
    <property type="entry name" value="REC_YesN-like"/>
    <property type="match status" value="1"/>
</dbReference>
<evidence type="ECO:0000256" key="3">
    <source>
        <dbReference type="ARBA" id="ARBA00023163"/>
    </source>
</evidence>
<evidence type="ECO:0000313" key="7">
    <source>
        <dbReference type="EMBL" id="MBO8469366.1"/>
    </source>
</evidence>
<dbReference type="AlphaFoldDB" id="A0A9D9NDD1"/>
<keyword evidence="2" id="KW-0238">DNA-binding</keyword>
<feature type="domain" description="Response regulatory" evidence="6">
    <location>
        <begin position="3"/>
        <end position="120"/>
    </location>
</feature>
<proteinExistence type="predicted"/>
<dbReference type="GO" id="GO:0003700">
    <property type="term" value="F:DNA-binding transcription factor activity"/>
    <property type="evidence" value="ECO:0007669"/>
    <property type="project" value="InterPro"/>
</dbReference>
<dbReference type="Proteomes" id="UP000810292">
    <property type="component" value="Unassembled WGS sequence"/>
</dbReference>
<dbReference type="GO" id="GO:0043565">
    <property type="term" value="F:sequence-specific DNA binding"/>
    <property type="evidence" value="ECO:0007669"/>
    <property type="project" value="InterPro"/>
</dbReference>
<feature type="domain" description="HTH araC/xylS-type" evidence="5">
    <location>
        <begin position="418"/>
        <end position="516"/>
    </location>
</feature>
<comment type="caution">
    <text evidence="7">The sequence shown here is derived from an EMBL/GenBank/DDBJ whole genome shotgun (WGS) entry which is preliminary data.</text>
</comment>
<dbReference type="InterPro" id="IPR001789">
    <property type="entry name" value="Sig_transdc_resp-reg_receiver"/>
</dbReference>
<evidence type="ECO:0000259" key="6">
    <source>
        <dbReference type="PROSITE" id="PS50110"/>
    </source>
</evidence>
<keyword evidence="1" id="KW-0805">Transcription regulation</keyword>
<dbReference type="PANTHER" id="PTHR43280">
    <property type="entry name" value="ARAC-FAMILY TRANSCRIPTIONAL REGULATOR"/>
    <property type="match status" value="1"/>
</dbReference>
<evidence type="ECO:0000256" key="2">
    <source>
        <dbReference type="ARBA" id="ARBA00023125"/>
    </source>
</evidence>
<dbReference type="PROSITE" id="PS50110">
    <property type="entry name" value="RESPONSE_REGULATORY"/>
    <property type="match status" value="1"/>
</dbReference>
<dbReference type="PROSITE" id="PS01124">
    <property type="entry name" value="HTH_ARAC_FAMILY_2"/>
    <property type="match status" value="1"/>
</dbReference>
<dbReference type="InterPro" id="IPR018062">
    <property type="entry name" value="HTH_AraC-typ_CS"/>
</dbReference>
<dbReference type="InterPro" id="IPR020449">
    <property type="entry name" value="Tscrpt_reg_AraC-type_HTH"/>
</dbReference>
<dbReference type="PRINTS" id="PR00032">
    <property type="entry name" value="HTHARAC"/>
</dbReference>
<evidence type="ECO:0000259" key="5">
    <source>
        <dbReference type="PROSITE" id="PS01124"/>
    </source>
</evidence>
<dbReference type="SMART" id="SM00448">
    <property type="entry name" value="REC"/>
    <property type="match status" value="1"/>
</dbReference>
<dbReference type="GO" id="GO:0000160">
    <property type="term" value="P:phosphorelay signal transduction system"/>
    <property type="evidence" value="ECO:0007669"/>
    <property type="project" value="InterPro"/>
</dbReference>
<keyword evidence="3" id="KW-0804">Transcription</keyword>
<dbReference type="InterPro" id="IPR009057">
    <property type="entry name" value="Homeodomain-like_sf"/>
</dbReference>
<sequence length="523" mass="57999">MFRILIADDEPIILSGIRHLIDWENADAEIIGSARNGAEAWSIIESEHPDIVITDIKMPLMDGLALVEKCADSYPRIVFIILTSLAEFSLAREAVGYGVSDYLLKTELDEKTLLSALEKAESESVRRSATAGSFQENNDDRLSSEILNLLLLRQITAETRNLLSHSDVLSSYAFIAAVYQFPAESFDKEWDAEDYRKLHGWEEDVLLKVIHSFSENVYPVTAPSGRQSSFIYLVSGISRETWAAVSSRLEEKVRSAAGMVTGLDTKLLHTAVYSGSDSLQQSRSELEALLMAYYLEKEPASVKPAPLVIGSVFPTLELAIREKDRVGCRASFAEIRRAVSSSDHSLSQLEFMIVALRSAVMSGLASIGLSESDEITEMFSASDFISRRSEALLFLDDIESGLLDIVESTGGSGSGIADKAREYILMHITEHIALSDVAAYACVSPGYMSKSFKRIMGISLVDYINQKKVEKAKEMMAEGNERIADIALALGFSNIYYFSKVFRKMEGIPPTEYIKNRVKSEYK</sequence>
<protein>
    <submittedName>
        <fullName evidence="7">Response regulator</fullName>
    </submittedName>
</protein>
<evidence type="ECO:0000256" key="1">
    <source>
        <dbReference type="ARBA" id="ARBA00023015"/>
    </source>
</evidence>
<evidence type="ECO:0000256" key="4">
    <source>
        <dbReference type="PROSITE-ProRule" id="PRU00169"/>
    </source>
</evidence>
<feature type="modified residue" description="4-aspartylphosphate" evidence="4">
    <location>
        <position position="55"/>
    </location>
</feature>
<dbReference type="PROSITE" id="PS00041">
    <property type="entry name" value="HTH_ARAC_FAMILY_1"/>
    <property type="match status" value="1"/>
</dbReference>
<dbReference type="Pfam" id="PF00072">
    <property type="entry name" value="Response_reg"/>
    <property type="match status" value="1"/>
</dbReference>
<keyword evidence="4" id="KW-0597">Phosphoprotein</keyword>
<gene>
    <name evidence="7" type="ORF">IAA72_06250</name>
</gene>
<dbReference type="SUPFAM" id="SSF52172">
    <property type="entry name" value="CheY-like"/>
    <property type="match status" value="1"/>
</dbReference>
<dbReference type="Pfam" id="PF12833">
    <property type="entry name" value="HTH_18"/>
    <property type="match status" value="1"/>
</dbReference>
<dbReference type="PANTHER" id="PTHR43280:SF28">
    <property type="entry name" value="HTH-TYPE TRANSCRIPTIONAL ACTIVATOR RHAS"/>
    <property type="match status" value="1"/>
</dbReference>
<evidence type="ECO:0000313" key="8">
    <source>
        <dbReference type="Proteomes" id="UP000810292"/>
    </source>
</evidence>
<dbReference type="SMART" id="SM00342">
    <property type="entry name" value="HTH_ARAC"/>
    <property type="match status" value="1"/>
</dbReference>
<name>A0A9D9NDD1_9SPIO</name>
<reference evidence="7" key="2">
    <citation type="journal article" date="2021" name="PeerJ">
        <title>Extensive microbial diversity within the chicken gut microbiome revealed by metagenomics and culture.</title>
        <authorList>
            <person name="Gilroy R."/>
            <person name="Ravi A."/>
            <person name="Getino M."/>
            <person name="Pursley I."/>
            <person name="Horton D.L."/>
            <person name="Alikhan N.F."/>
            <person name="Baker D."/>
            <person name="Gharbi K."/>
            <person name="Hall N."/>
            <person name="Watson M."/>
            <person name="Adriaenssens E.M."/>
            <person name="Foster-Nyarko E."/>
            <person name="Jarju S."/>
            <person name="Secka A."/>
            <person name="Antonio M."/>
            <person name="Oren A."/>
            <person name="Chaudhuri R.R."/>
            <person name="La Ragione R."/>
            <person name="Hildebrand F."/>
            <person name="Pallen M.J."/>
        </authorList>
    </citation>
    <scope>NUCLEOTIDE SEQUENCE</scope>
    <source>
        <strain evidence="7">14700</strain>
    </source>
</reference>
<dbReference type="Gene3D" id="1.10.10.60">
    <property type="entry name" value="Homeodomain-like"/>
    <property type="match status" value="2"/>
</dbReference>
<dbReference type="EMBL" id="JADIMF010000098">
    <property type="protein sequence ID" value="MBO8469366.1"/>
    <property type="molecule type" value="Genomic_DNA"/>
</dbReference>